<feature type="compositionally biased region" description="Basic and acidic residues" evidence="1">
    <location>
        <begin position="8"/>
        <end position="17"/>
    </location>
</feature>
<sequence length="131" mass="14596">MHLVRGGVSDHKAKTSEVDTDYPFPRSPNRTSGMFSTAVTRHAMIAMFRKRAKRKGTVCVRRSPKTASLLSLIAANWRLGRNHKSPARCVRILALSLSHILSLFVQNNHRRPQKKKPTTAGAGLRVVVVET</sequence>
<dbReference type="Proteomes" id="UP000008743">
    <property type="component" value="Unassembled WGS sequence"/>
</dbReference>
<evidence type="ECO:0000313" key="3">
    <source>
        <dbReference type="Proteomes" id="UP000008743"/>
    </source>
</evidence>
<evidence type="ECO:0000256" key="1">
    <source>
        <dbReference type="SAM" id="MobiDB-lite"/>
    </source>
</evidence>
<evidence type="ECO:0000313" key="2">
    <source>
        <dbReference type="EMBL" id="KJE92062.1"/>
    </source>
</evidence>
<protein>
    <submittedName>
        <fullName evidence="2">Uncharacterized protein</fullName>
    </submittedName>
</protein>
<dbReference type="AlphaFoldDB" id="A0A0D2VNW7"/>
<name>A0A0D2VNW7_CAPO3</name>
<dbReference type="EMBL" id="KE346363">
    <property type="protein sequence ID" value="KJE92062.1"/>
    <property type="molecule type" value="Genomic_DNA"/>
</dbReference>
<accession>A0A0D2VNW7</accession>
<keyword evidence="3" id="KW-1185">Reference proteome</keyword>
<organism evidence="2 3">
    <name type="scientific">Capsaspora owczarzaki (strain ATCC 30864)</name>
    <dbReference type="NCBI Taxonomy" id="595528"/>
    <lineage>
        <taxon>Eukaryota</taxon>
        <taxon>Filasterea</taxon>
        <taxon>Capsaspora</taxon>
    </lineage>
</organism>
<gene>
    <name evidence="2" type="ORF">CAOG_009628</name>
</gene>
<reference evidence="3" key="1">
    <citation type="submission" date="2011-02" db="EMBL/GenBank/DDBJ databases">
        <title>The Genome Sequence of Capsaspora owczarzaki ATCC 30864.</title>
        <authorList>
            <person name="Russ C."/>
            <person name="Cuomo C."/>
            <person name="Burger G."/>
            <person name="Gray M.W."/>
            <person name="Holland P.W.H."/>
            <person name="King N."/>
            <person name="Lang F.B.F."/>
            <person name="Roger A.J."/>
            <person name="Ruiz-Trillo I."/>
            <person name="Young S.K."/>
            <person name="Zeng Q."/>
            <person name="Gargeya S."/>
            <person name="Alvarado L."/>
            <person name="Berlin A."/>
            <person name="Chapman S.B."/>
            <person name="Chen Z."/>
            <person name="Freedman E."/>
            <person name="Gellesch M."/>
            <person name="Goldberg J."/>
            <person name="Griggs A."/>
            <person name="Gujja S."/>
            <person name="Heilman E."/>
            <person name="Heiman D."/>
            <person name="Howarth C."/>
            <person name="Mehta T."/>
            <person name="Neiman D."/>
            <person name="Pearson M."/>
            <person name="Roberts A."/>
            <person name="Saif S."/>
            <person name="Shea T."/>
            <person name="Shenoy N."/>
            <person name="Sisk P."/>
            <person name="Stolte C."/>
            <person name="Sykes S."/>
            <person name="White J."/>
            <person name="Yandava C."/>
            <person name="Haas B."/>
            <person name="Nusbaum C."/>
            <person name="Birren B."/>
        </authorList>
    </citation>
    <scope>NUCLEOTIDE SEQUENCE</scope>
    <source>
        <strain evidence="3">ATCC 30864</strain>
    </source>
</reference>
<dbReference type="InParanoid" id="A0A0D2VNW7"/>
<feature type="region of interest" description="Disordered" evidence="1">
    <location>
        <begin position="1"/>
        <end position="25"/>
    </location>
</feature>
<proteinExistence type="predicted"/>